<evidence type="ECO:0000313" key="3">
    <source>
        <dbReference type="Proteomes" id="UP000006327"/>
    </source>
</evidence>
<keyword evidence="1" id="KW-1133">Transmembrane helix</keyword>
<dbReference type="EMBL" id="BAEO01000010">
    <property type="protein sequence ID" value="GAC17863.1"/>
    <property type="molecule type" value="Genomic_DNA"/>
</dbReference>
<accession>K6YML3</accession>
<sequence length="95" mass="11242">MWQLLALIFTFIGVLVIYLTNKNQGFIARSLSKKWRIASYCCWSFALVSWLQIHVFSAAFFIWLFILSTLLICIPLLSLRFKFDKRKRFCKGIVK</sequence>
<feature type="transmembrane region" description="Helical" evidence="1">
    <location>
        <begin position="6"/>
        <end position="23"/>
    </location>
</feature>
<comment type="caution">
    <text evidence="2">The sequence shown here is derived from an EMBL/GenBank/DDBJ whole genome shotgun (WGS) entry which is preliminary data.</text>
</comment>
<protein>
    <submittedName>
        <fullName evidence="2">Uncharacterized protein</fullName>
    </submittedName>
</protein>
<evidence type="ECO:0000256" key="1">
    <source>
        <dbReference type="SAM" id="Phobius"/>
    </source>
</evidence>
<evidence type="ECO:0000313" key="2">
    <source>
        <dbReference type="EMBL" id="GAC17863.1"/>
    </source>
</evidence>
<keyword evidence="3" id="KW-1185">Reference proteome</keyword>
<keyword evidence="1" id="KW-0812">Transmembrane</keyword>
<organism evidence="2 3">
    <name type="scientific">Paraglaciecola arctica BSs20135</name>
    <dbReference type="NCBI Taxonomy" id="493475"/>
    <lineage>
        <taxon>Bacteria</taxon>
        <taxon>Pseudomonadati</taxon>
        <taxon>Pseudomonadota</taxon>
        <taxon>Gammaproteobacteria</taxon>
        <taxon>Alteromonadales</taxon>
        <taxon>Alteromonadaceae</taxon>
        <taxon>Paraglaciecola</taxon>
    </lineage>
</organism>
<keyword evidence="1" id="KW-0472">Membrane</keyword>
<dbReference type="Proteomes" id="UP000006327">
    <property type="component" value="Unassembled WGS sequence"/>
</dbReference>
<proteinExistence type="predicted"/>
<reference evidence="2 3" key="1">
    <citation type="journal article" date="2017" name="Antonie Van Leeuwenhoek">
        <title>Rhizobium rhizosphaerae sp. nov., a novel species isolated from rice rhizosphere.</title>
        <authorList>
            <person name="Zhao J.J."/>
            <person name="Zhang J."/>
            <person name="Zhang R.J."/>
            <person name="Zhang C.W."/>
            <person name="Yin H.Q."/>
            <person name="Zhang X.X."/>
        </authorList>
    </citation>
    <scope>NUCLEOTIDE SEQUENCE [LARGE SCALE GENOMIC DNA]</scope>
    <source>
        <strain evidence="2 3">BSs20135</strain>
    </source>
</reference>
<dbReference type="STRING" id="493475.GARC_0882"/>
<name>K6YML3_9ALTE</name>
<feature type="transmembrane region" description="Helical" evidence="1">
    <location>
        <begin position="59"/>
        <end position="79"/>
    </location>
</feature>
<gene>
    <name evidence="2" type="ORF">GARC_0882</name>
</gene>
<dbReference type="AlphaFoldDB" id="K6YML3"/>
<feature type="transmembrane region" description="Helical" evidence="1">
    <location>
        <begin position="35"/>
        <end position="53"/>
    </location>
</feature>